<dbReference type="InterPro" id="IPR050439">
    <property type="entry name" value="ADAMTS_ADAMTS-like"/>
</dbReference>
<feature type="binding site" evidence="11">
    <location>
        <position position="353"/>
    </location>
    <ligand>
        <name>Ca(2+)</name>
        <dbReference type="ChEBI" id="CHEBI:29108"/>
        <label>1</label>
    </ligand>
</feature>
<evidence type="ECO:0000256" key="4">
    <source>
        <dbReference type="ARBA" id="ARBA00022723"/>
    </source>
</evidence>
<evidence type="ECO:0000313" key="16">
    <source>
        <dbReference type="EnsemblMetazoa" id="XP_031780609"/>
    </source>
</evidence>
<evidence type="ECO:0000256" key="11">
    <source>
        <dbReference type="PIRSR" id="PIRSR613273-2"/>
    </source>
</evidence>
<dbReference type="SUPFAM" id="SSF55486">
    <property type="entry name" value="Metalloproteases ('zincins'), catalytic domain"/>
    <property type="match status" value="1"/>
</dbReference>
<dbReference type="RefSeq" id="XP_031780609.1">
    <property type="nucleotide sequence ID" value="XM_031924749.2"/>
</dbReference>
<evidence type="ECO:0000259" key="15">
    <source>
        <dbReference type="PROSITE" id="PS50215"/>
    </source>
</evidence>
<name>A0A7M7Q6D1_NASVI</name>
<feature type="binding site" evidence="11">
    <location>
        <position position="458"/>
    </location>
    <ligand>
        <name>Ca(2+)</name>
        <dbReference type="ChEBI" id="CHEBI:29108"/>
        <label>1</label>
    </ligand>
</feature>
<evidence type="ECO:0000256" key="10">
    <source>
        <dbReference type="PIRSR" id="PIRSR613273-1"/>
    </source>
</evidence>
<organism evidence="16 17">
    <name type="scientific">Nasonia vitripennis</name>
    <name type="common">Parasitic wasp</name>
    <dbReference type="NCBI Taxonomy" id="7425"/>
    <lineage>
        <taxon>Eukaryota</taxon>
        <taxon>Metazoa</taxon>
        <taxon>Ecdysozoa</taxon>
        <taxon>Arthropoda</taxon>
        <taxon>Hexapoda</taxon>
        <taxon>Insecta</taxon>
        <taxon>Pterygota</taxon>
        <taxon>Neoptera</taxon>
        <taxon>Endopterygota</taxon>
        <taxon>Hymenoptera</taxon>
        <taxon>Apocrita</taxon>
        <taxon>Proctotrupomorpha</taxon>
        <taxon>Chalcidoidea</taxon>
        <taxon>Pteromalidae</taxon>
        <taxon>Pteromalinae</taxon>
        <taxon>Nasonia</taxon>
    </lineage>
</organism>
<evidence type="ECO:0000256" key="5">
    <source>
        <dbReference type="ARBA" id="ARBA00022801"/>
    </source>
</evidence>
<evidence type="ECO:0000256" key="9">
    <source>
        <dbReference type="ARBA" id="ARBA00023180"/>
    </source>
</evidence>
<keyword evidence="5" id="KW-0378">Hydrolase</keyword>
<dbReference type="InterPro" id="IPR036383">
    <property type="entry name" value="TSP1_rpt_sf"/>
</dbReference>
<feature type="disulfide bond" evidence="12">
    <location>
        <begin position="533"/>
        <end position="544"/>
    </location>
</feature>
<dbReference type="GO" id="GO:0006508">
    <property type="term" value="P:proteolysis"/>
    <property type="evidence" value="ECO:0007669"/>
    <property type="project" value="UniProtKB-KW"/>
</dbReference>
<dbReference type="GO" id="GO:0030198">
    <property type="term" value="P:extracellular matrix organization"/>
    <property type="evidence" value="ECO:0007669"/>
    <property type="project" value="InterPro"/>
</dbReference>
<dbReference type="PANTHER" id="PTHR13723">
    <property type="entry name" value="ADAMTS A DISINTEGRIN AND METALLOPROTEASE WITH THROMBOSPONDIN MOTIFS PROTEASE"/>
    <property type="match status" value="1"/>
</dbReference>
<feature type="chain" id="PRO_5029805862" description="Peptidase M12B domain-containing protein" evidence="14">
    <location>
        <begin position="33"/>
        <end position="1115"/>
    </location>
</feature>
<dbReference type="GO" id="GO:0046872">
    <property type="term" value="F:metal ion binding"/>
    <property type="evidence" value="ECO:0007669"/>
    <property type="project" value="UniProtKB-KW"/>
</dbReference>
<feature type="signal peptide" evidence="14">
    <location>
        <begin position="1"/>
        <end position="32"/>
    </location>
</feature>
<dbReference type="Pfam" id="PF01421">
    <property type="entry name" value="Reprolysin"/>
    <property type="match status" value="1"/>
</dbReference>
<dbReference type="InterPro" id="IPR001590">
    <property type="entry name" value="Peptidase_M12B"/>
</dbReference>
<comment type="cofactor">
    <cofactor evidence="11">
        <name>Zn(2+)</name>
        <dbReference type="ChEBI" id="CHEBI:29105"/>
    </cofactor>
    <text evidence="11">Binds 1 zinc ion per subunit.</text>
</comment>
<feature type="disulfide bond" evidence="12">
    <location>
        <begin position="496"/>
        <end position="520"/>
    </location>
</feature>
<dbReference type="Pfam" id="PF17771">
    <property type="entry name" value="ADAMTS_CR_2"/>
    <property type="match status" value="1"/>
</dbReference>
<dbReference type="Gene3D" id="3.40.1620.60">
    <property type="match status" value="1"/>
</dbReference>
<proteinExistence type="predicted"/>
<dbReference type="InterPro" id="IPR000884">
    <property type="entry name" value="TSP1_rpt"/>
</dbReference>
<feature type="binding site" evidence="11">
    <location>
        <position position="265"/>
    </location>
    <ligand>
        <name>Ca(2+)</name>
        <dbReference type="ChEBI" id="CHEBI:29108"/>
        <label>1</label>
    </ligand>
</feature>
<dbReference type="GO" id="GO:0004222">
    <property type="term" value="F:metalloendopeptidase activity"/>
    <property type="evidence" value="ECO:0007669"/>
    <property type="project" value="InterPro"/>
</dbReference>
<dbReference type="Gene3D" id="2.20.100.10">
    <property type="entry name" value="Thrombospondin type-1 (TSP1) repeat"/>
    <property type="match status" value="2"/>
</dbReference>
<dbReference type="InterPro" id="IPR045371">
    <property type="entry name" value="ADAMTS_CR_3"/>
</dbReference>
<sequence length="1115" mass="124603">MIASFASSREPASIFQQTVIILLTLVLSSVSSHHQRYPRVVHPRIIPHAELSRDRRSAVPRPDDRNLQFVSLNDWVLKTEPNDHLLLSPKFNIEWTSDSTSSTSTIPLESCEYREGEIHGHEGSSRVLLTRCSDDFFGLVNLGNRTYLVEPLPSSGSNEHLLYEAEFSRARREASAGASAVYEASRRFYNLSGDTFDAENYEESPELLSERSELGRNNELEQPQDIVGAADGEEDVGYFFDRNWQREKLPTRKTVNKFSPPKWLELAIVADHSVIDFHGSRVQQYILALLNIVSAIYKDPSLDSNMQLVVVRMIFYTDKKDGMVHHGNARRSLENVNKWNRKLLSQTNETMYDVAVWLTRLDIGGPSGYAPVSGACDPGRSCALNRDEGLTSAFIIAHEVAHILGLSHDGDKNSGNTCAREATRGSIMAPMVAATFHNFHWSTCSRKEFHRKAKHWSCLLNRPSGDDSSIVRASPNEVFSMDEQCRMEFGEGYSRCRNLEASDLCAHLWCGRANGSSQACKTKKGPPLEGTLCAENKWCINGLCESIDQKRRSDPSPLAVRGATPENTWSSWSSWSDCSRTCGVAVQHRLRRCNGFCEGDSKEFRLCDLPACSEPVDLRAAQCSRFFQGHGGSSKINVLDGNSSTWLPYEAFDGSPNCQLVCYRQETGEIFHTGLDVEDGTPCSYETTDICIDGACRPMGCDGVLNSGRSRDACGLCGGRNSTCESVAGKFQRKLRRETTRLAVIPKSSHNIKVVVTVLLMDSVPHEGNMRILVRDGQRKRHEISEFDSDGRAPVMIIESAAFRLERLEEKYVLWSRGPIASEIVVSLIASKDVLTSGASISVSWQCALARSELRQARSRYVWILGPCTENCAGREPRRGGGRVRTRELICRDETTRELVSRAKCRLAAKPPVGKEMERCNTVSCEYTWIPGMWERCTMPSTGCSNAGTQQRRLYCVPASFGERQLTRENELRVYRNTVPPTKCRDLNKPATERPCNQRVTCHGQWVYGAWSPCSQSCGRGVQTRKARCVEFSPLGPRLDQQLLLDSCNATRAPDETRACKGSARHSLECGVNVGNRVDPQCRRDKGQVCATRDLTTYCKNAAFRRRCCVSCRGK</sequence>
<dbReference type="SUPFAM" id="SSF82895">
    <property type="entry name" value="TSP-1 type 1 repeat"/>
    <property type="match status" value="2"/>
</dbReference>
<evidence type="ECO:0000256" key="8">
    <source>
        <dbReference type="ARBA" id="ARBA00023157"/>
    </source>
</evidence>
<evidence type="ECO:0000256" key="14">
    <source>
        <dbReference type="SAM" id="SignalP"/>
    </source>
</evidence>
<dbReference type="Pfam" id="PF19236">
    <property type="entry name" value="ADAMTS_CR_3"/>
    <property type="match status" value="1"/>
</dbReference>
<keyword evidence="4 11" id="KW-0479">Metal-binding</keyword>
<feature type="binding site" evidence="11">
    <location>
        <position position="265"/>
    </location>
    <ligand>
        <name>Ca(2+)</name>
        <dbReference type="ChEBI" id="CHEBI:29108"/>
        <label>2</label>
    </ligand>
</feature>
<dbReference type="GeneID" id="100677889"/>
<keyword evidence="7" id="KW-0482">Metalloprotease</keyword>
<feature type="disulfide bond" evidence="12">
    <location>
        <begin position="593"/>
        <end position="597"/>
    </location>
</feature>
<keyword evidence="14" id="KW-0732">Signal</keyword>
<dbReference type="PRINTS" id="PR01857">
    <property type="entry name" value="ADAMTSFAMILY"/>
</dbReference>
<evidence type="ECO:0000313" key="17">
    <source>
        <dbReference type="Proteomes" id="UP000002358"/>
    </source>
</evidence>
<feature type="domain" description="Peptidase M12B" evidence="15">
    <location>
        <begin position="262"/>
        <end position="463"/>
    </location>
</feature>
<dbReference type="Gene3D" id="2.60.120.830">
    <property type="match status" value="1"/>
</dbReference>
<feature type="disulfide bond" evidence="12">
    <location>
        <begin position="485"/>
        <end position="510"/>
    </location>
</feature>
<accession>A0A7M7Q6D1</accession>
<dbReference type="GO" id="GO:0005576">
    <property type="term" value="C:extracellular region"/>
    <property type="evidence" value="ECO:0007669"/>
    <property type="project" value="UniProtKB-SubCell"/>
</dbReference>
<dbReference type="PANTHER" id="PTHR13723:SF304">
    <property type="entry name" value="A DISINTEGRIN AND METALLOPROTEINASE WITH THROMBOSPONDIN MOTIFS 2-LIKE PROTEIN"/>
    <property type="match status" value="1"/>
</dbReference>
<keyword evidence="11" id="KW-0106">Calcium</keyword>
<feature type="binding site" evidence="11 13">
    <location>
        <position position="398"/>
    </location>
    <ligand>
        <name>Zn(2+)</name>
        <dbReference type="ChEBI" id="CHEBI:29105"/>
        <note>catalytic</note>
    </ligand>
</feature>
<comment type="subcellular location">
    <subcellularLocation>
        <location evidence="1">Secreted</location>
    </subcellularLocation>
</comment>
<feature type="active site" evidence="10 13">
    <location>
        <position position="399"/>
    </location>
</feature>
<dbReference type="CDD" id="cd04273">
    <property type="entry name" value="ZnMc_ADAMTS_like"/>
    <property type="match status" value="1"/>
</dbReference>
<dbReference type="AlphaFoldDB" id="A0A7M7Q6D1"/>
<dbReference type="PROSITE" id="PS50215">
    <property type="entry name" value="ADAM_MEPRO"/>
    <property type="match status" value="1"/>
</dbReference>
<dbReference type="OrthoDB" id="5855429at2759"/>
<keyword evidence="9" id="KW-0325">Glycoprotein</keyword>
<dbReference type="Pfam" id="PF00090">
    <property type="entry name" value="TSP_1"/>
    <property type="match status" value="1"/>
</dbReference>
<feature type="binding site" evidence="11 13">
    <location>
        <position position="402"/>
    </location>
    <ligand>
        <name>Zn(2+)</name>
        <dbReference type="ChEBI" id="CHEBI:29105"/>
        <note>catalytic</note>
    </ligand>
</feature>
<feature type="disulfide bond" evidence="12">
    <location>
        <begin position="582"/>
        <end position="612"/>
    </location>
</feature>
<dbReference type="Pfam" id="PF19030">
    <property type="entry name" value="TSP1_ADAMTS"/>
    <property type="match status" value="1"/>
</dbReference>
<keyword evidence="8 12" id="KW-1015">Disulfide bond</keyword>
<dbReference type="InterPro" id="IPR024079">
    <property type="entry name" value="MetalloPept_cat_dom_sf"/>
</dbReference>
<evidence type="ECO:0000256" key="12">
    <source>
        <dbReference type="PIRSR" id="PIRSR613273-3"/>
    </source>
</evidence>
<reference evidence="16" key="1">
    <citation type="submission" date="2021-01" db="UniProtKB">
        <authorList>
            <consortium name="EnsemblMetazoa"/>
        </authorList>
    </citation>
    <scope>IDENTIFICATION</scope>
</reference>
<keyword evidence="6 11" id="KW-0862">Zinc</keyword>
<feature type="binding site" evidence="11 13">
    <location>
        <position position="408"/>
    </location>
    <ligand>
        <name>Zn(2+)</name>
        <dbReference type="ChEBI" id="CHEBI:29105"/>
        <note>catalytic</note>
    </ligand>
</feature>
<dbReference type="SMART" id="SM00209">
    <property type="entry name" value="TSP1"/>
    <property type="match status" value="2"/>
</dbReference>
<dbReference type="KEGG" id="nvi:100677889"/>
<protein>
    <recommendedName>
        <fullName evidence="15">Peptidase M12B domain-containing protein</fullName>
    </recommendedName>
</protein>
<comment type="caution">
    <text evidence="13">Lacks conserved residue(s) required for the propagation of feature annotation.</text>
</comment>
<evidence type="ECO:0000256" key="3">
    <source>
        <dbReference type="ARBA" id="ARBA00022670"/>
    </source>
</evidence>
<keyword evidence="17" id="KW-1185">Reference proteome</keyword>
<dbReference type="SMR" id="A0A7M7Q6D1"/>
<evidence type="ECO:0000256" key="13">
    <source>
        <dbReference type="PROSITE-ProRule" id="PRU00276"/>
    </source>
</evidence>
<dbReference type="Gene3D" id="3.40.390.10">
    <property type="entry name" value="Collagenase (Catalytic Domain)"/>
    <property type="match status" value="1"/>
</dbReference>
<dbReference type="Proteomes" id="UP000002358">
    <property type="component" value="Chromosome 2"/>
</dbReference>
<evidence type="ECO:0000256" key="2">
    <source>
        <dbReference type="ARBA" id="ARBA00022525"/>
    </source>
</evidence>
<keyword evidence="3" id="KW-0645">Protease</keyword>
<dbReference type="InterPro" id="IPR041645">
    <property type="entry name" value="ADAMTS_CR_2"/>
</dbReference>
<dbReference type="PROSITE" id="PS50092">
    <property type="entry name" value="TSP1"/>
    <property type="match status" value="2"/>
</dbReference>
<evidence type="ECO:0000256" key="1">
    <source>
        <dbReference type="ARBA" id="ARBA00004613"/>
    </source>
</evidence>
<dbReference type="EnsemblMetazoa" id="XM_031924749">
    <property type="protein sequence ID" value="XP_031780609"/>
    <property type="gene ID" value="LOC100677889"/>
</dbReference>
<feature type="disulfide bond" evidence="12">
    <location>
        <begin position="578"/>
        <end position="607"/>
    </location>
</feature>
<dbReference type="GO" id="GO:0031012">
    <property type="term" value="C:extracellular matrix"/>
    <property type="evidence" value="ECO:0007669"/>
    <property type="project" value="TreeGrafter"/>
</dbReference>
<dbReference type="InterPro" id="IPR013273">
    <property type="entry name" value="ADAMTS/ADAMTS-like"/>
</dbReference>
<evidence type="ECO:0000256" key="6">
    <source>
        <dbReference type="ARBA" id="ARBA00022833"/>
    </source>
</evidence>
<keyword evidence="2" id="KW-0964">Secreted</keyword>
<dbReference type="InParanoid" id="A0A7M7Q6D1"/>
<feature type="disulfide bond" evidence="12">
    <location>
        <begin position="505"/>
        <end position="539"/>
    </location>
</feature>
<feature type="disulfide bond" evidence="12">
    <location>
        <begin position="376"/>
        <end position="458"/>
    </location>
</feature>
<evidence type="ECO:0000256" key="7">
    <source>
        <dbReference type="ARBA" id="ARBA00023049"/>
    </source>
</evidence>